<organism evidence="1 2">
    <name type="scientific">Pectobacterium betavasculorum</name>
    <dbReference type="NCBI Taxonomy" id="55207"/>
    <lineage>
        <taxon>Bacteria</taxon>
        <taxon>Pseudomonadati</taxon>
        <taxon>Pseudomonadota</taxon>
        <taxon>Gammaproteobacteria</taxon>
        <taxon>Enterobacterales</taxon>
        <taxon>Pectobacteriaceae</taxon>
        <taxon>Pectobacterium</taxon>
    </lineage>
</organism>
<accession>A0ABR4UU46</accession>
<reference evidence="1 2" key="1">
    <citation type="submission" date="2014-08" db="EMBL/GenBank/DDBJ databases">
        <title>Genome sequences of NCPPB Pectobacterium isolates.</title>
        <authorList>
            <person name="Glover R.H."/>
            <person name="Sapp M."/>
            <person name="Elphinstone J."/>
        </authorList>
    </citation>
    <scope>NUCLEOTIDE SEQUENCE [LARGE SCALE GENOMIC DNA]</scope>
    <source>
        <strain evidence="1 2">NCPPB 2793</strain>
    </source>
</reference>
<proteinExistence type="predicted"/>
<dbReference type="PANTHER" id="PTHR43745:SF2">
    <property type="entry name" value="NITROREDUCTASE MJ1384-RELATED"/>
    <property type="match status" value="1"/>
</dbReference>
<dbReference type="EMBL" id="JQHL01000027">
    <property type="protein sequence ID" value="KFX12322.1"/>
    <property type="molecule type" value="Genomic_DNA"/>
</dbReference>
<name>A0ABR4UU46_9GAMM</name>
<sequence length="224" mass="24912">MTWTDLGNPYPRAEPRPYKPVEWSIGSPFYLPAPTEQISLLPFDAVIERRRTRRQFGLVNISTLSHWLWLTGREQAQGHSRYGFSLNKRPVSSAGAIHPIHIILSLPDKDGWYLYLPDQHALAKLEQKNIPRASIRAELLPVIDVQEGITIRLVAEPGKTSAKYENAASLVWRDAGVLIGHMSLVAEALACNFCPLGITGHEWCQNSELQDSLAGVGLAIIGSR</sequence>
<evidence type="ECO:0000313" key="1">
    <source>
        <dbReference type="EMBL" id="KFX12322.1"/>
    </source>
</evidence>
<dbReference type="PANTHER" id="PTHR43745">
    <property type="entry name" value="NITROREDUCTASE MJ1384-RELATED"/>
    <property type="match status" value="1"/>
</dbReference>
<comment type="caution">
    <text evidence="1">The sequence shown here is derived from an EMBL/GenBank/DDBJ whole genome shotgun (WGS) entry which is preliminary data.</text>
</comment>
<keyword evidence="2" id="KW-1185">Reference proteome</keyword>
<dbReference type="Gene3D" id="3.40.109.10">
    <property type="entry name" value="NADH Oxidase"/>
    <property type="match status" value="1"/>
</dbReference>
<dbReference type="InterPro" id="IPR000415">
    <property type="entry name" value="Nitroreductase-like"/>
</dbReference>
<dbReference type="Proteomes" id="UP000032869">
    <property type="component" value="Unassembled WGS sequence"/>
</dbReference>
<dbReference type="InterPro" id="IPR052544">
    <property type="entry name" value="Bacteriocin_Proc_Enz"/>
</dbReference>
<gene>
    <name evidence="1" type="ORF">JV35_20575</name>
</gene>
<protein>
    <submittedName>
        <fullName evidence="1">Dehydrogenase</fullName>
    </submittedName>
</protein>
<evidence type="ECO:0000313" key="2">
    <source>
        <dbReference type="Proteomes" id="UP000032869"/>
    </source>
</evidence>
<dbReference type="RefSeq" id="WP_039308931.1">
    <property type="nucleotide sequence ID" value="NZ_JQHL01000027.1"/>
</dbReference>